<dbReference type="InterPro" id="IPR022791">
    <property type="entry name" value="L-PG_synthase/AglD"/>
</dbReference>
<name>A0ABD5R8B3_9EURY</name>
<sequence length="340" mass="33915">MRTRLGVRRALLGFLAGVGLVAGLIAVVGRQAVATATSVPLSAVVVTVALVACGLLLWGLGLWVVFDAIERPVGVGPSIALSLAGTALNAVTPFGQVGGDPLTAGLIARATRVEYEVGLAAIGATNAVIRLVSVAVGLVGVGVLLLRDGAGAAILPTAGAVVLGITVVLGVALLAWWRRVVLVGLLASALTPVARAVGRVVPRVPVPDRESVRARVDSFVASLERLADAPRHLALVALLGCLGEVAVAGALWIALSAVGAPVPLSLAVVILPIARVAAVLPTPGGTGGVESMLVWLLVVTTDTAAATAAGGVLLYRLVAFWFPLGVGGLAAVGVVVRGAE</sequence>
<proteinExistence type="inferred from homology"/>
<evidence type="ECO:0000256" key="2">
    <source>
        <dbReference type="ARBA" id="ARBA00011061"/>
    </source>
</evidence>
<evidence type="ECO:0000256" key="3">
    <source>
        <dbReference type="ARBA" id="ARBA00022475"/>
    </source>
</evidence>
<feature type="transmembrane region" description="Helical" evidence="7">
    <location>
        <begin position="292"/>
        <end position="314"/>
    </location>
</feature>
<evidence type="ECO:0000313" key="8">
    <source>
        <dbReference type="EMBL" id="MFC5366086.1"/>
    </source>
</evidence>
<keyword evidence="3" id="KW-1003">Cell membrane</keyword>
<accession>A0ABD5R8B3</accession>
<evidence type="ECO:0000256" key="4">
    <source>
        <dbReference type="ARBA" id="ARBA00022692"/>
    </source>
</evidence>
<dbReference type="GO" id="GO:0005886">
    <property type="term" value="C:plasma membrane"/>
    <property type="evidence" value="ECO:0007669"/>
    <property type="project" value="UniProtKB-SubCell"/>
</dbReference>
<keyword evidence="6 7" id="KW-0472">Membrane</keyword>
<dbReference type="AlphaFoldDB" id="A0ABD5R8B3"/>
<dbReference type="Pfam" id="PF03706">
    <property type="entry name" value="LPG_synthase_TM"/>
    <property type="match status" value="1"/>
</dbReference>
<dbReference type="PANTHER" id="PTHR39087">
    <property type="entry name" value="UPF0104 MEMBRANE PROTEIN MJ1595"/>
    <property type="match status" value="1"/>
</dbReference>
<comment type="subcellular location">
    <subcellularLocation>
        <location evidence="1">Cell membrane</location>
        <topology evidence="1">Multi-pass membrane protein</topology>
    </subcellularLocation>
</comment>
<feature type="transmembrane region" description="Helical" evidence="7">
    <location>
        <begin position="233"/>
        <end position="255"/>
    </location>
</feature>
<reference evidence="8 9" key="1">
    <citation type="journal article" date="2019" name="Int. J. Syst. Evol. Microbiol.">
        <title>The Global Catalogue of Microorganisms (GCM) 10K type strain sequencing project: providing services to taxonomists for standard genome sequencing and annotation.</title>
        <authorList>
            <consortium name="The Broad Institute Genomics Platform"/>
            <consortium name="The Broad Institute Genome Sequencing Center for Infectious Disease"/>
            <person name="Wu L."/>
            <person name="Ma J."/>
        </authorList>
    </citation>
    <scope>NUCLEOTIDE SEQUENCE [LARGE SCALE GENOMIC DNA]</scope>
    <source>
        <strain evidence="8 9">CGMCC 1.12237</strain>
    </source>
</reference>
<feature type="transmembrane region" description="Helical" evidence="7">
    <location>
        <begin position="78"/>
        <end position="97"/>
    </location>
</feature>
<feature type="transmembrane region" description="Helical" evidence="7">
    <location>
        <begin position="46"/>
        <end position="66"/>
    </location>
</feature>
<feature type="transmembrane region" description="Helical" evidence="7">
    <location>
        <begin position="320"/>
        <end position="339"/>
    </location>
</feature>
<dbReference type="EMBL" id="JBHSKX010000001">
    <property type="protein sequence ID" value="MFC5366086.1"/>
    <property type="molecule type" value="Genomic_DNA"/>
</dbReference>
<gene>
    <name evidence="8" type="ORF">ACFPJ5_03990</name>
</gene>
<keyword evidence="9" id="KW-1185">Reference proteome</keyword>
<organism evidence="8 9">
    <name type="scientific">Salinirubrum litoreum</name>
    <dbReference type="NCBI Taxonomy" id="1126234"/>
    <lineage>
        <taxon>Archaea</taxon>
        <taxon>Methanobacteriati</taxon>
        <taxon>Methanobacteriota</taxon>
        <taxon>Stenosarchaea group</taxon>
        <taxon>Halobacteria</taxon>
        <taxon>Halobacteriales</taxon>
        <taxon>Haloferacaceae</taxon>
        <taxon>Salinirubrum</taxon>
    </lineage>
</organism>
<evidence type="ECO:0000256" key="7">
    <source>
        <dbReference type="SAM" id="Phobius"/>
    </source>
</evidence>
<feature type="transmembrane region" description="Helical" evidence="7">
    <location>
        <begin position="153"/>
        <end position="176"/>
    </location>
</feature>
<comment type="caution">
    <text evidence="8">The sequence shown here is derived from an EMBL/GenBank/DDBJ whole genome shotgun (WGS) entry which is preliminary data.</text>
</comment>
<keyword evidence="5 7" id="KW-1133">Transmembrane helix</keyword>
<evidence type="ECO:0000313" key="9">
    <source>
        <dbReference type="Proteomes" id="UP001596201"/>
    </source>
</evidence>
<dbReference type="RefSeq" id="WP_227228553.1">
    <property type="nucleotide sequence ID" value="NZ_JAJCVJ010000001.1"/>
</dbReference>
<feature type="transmembrane region" description="Helical" evidence="7">
    <location>
        <begin position="117"/>
        <end position="146"/>
    </location>
</feature>
<protein>
    <submittedName>
        <fullName evidence="8">Lysylphosphatidylglycerol synthase domain-containing protein</fullName>
    </submittedName>
</protein>
<dbReference type="Proteomes" id="UP001596201">
    <property type="component" value="Unassembled WGS sequence"/>
</dbReference>
<feature type="transmembrane region" description="Helical" evidence="7">
    <location>
        <begin position="261"/>
        <end position="280"/>
    </location>
</feature>
<evidence type="ECO:0000256" key="5">
    <source>
        <dbReference type="ARBA" id="ARBA00022989"/>
    </source>
</evidence>
<evidence type="ECO:0000256" key="6">
    <source>
        <dbReference type="ARBA" id="ARBA00023136"/>
    </source>
</evidence>
<keyword evidence="4 7" id="KW-0812">Transmembrane</keyword>
<comment type="similarity">
    <text evidence="2">Belongs to the UPF0104 family.</text>
</comment>
<dbReference type="PANTHER" id="PTHR39087:SF2">
    <property type="entry name" value="UPF0104 MEMBRANE PROTEIN MJ1595"/>
    <property type="match status" value="1"/>
</dbReference>
<evidence type="ECO:0000256" key="1">
    <source>
        <dbReference type="ARBA" id="ARBA00004651"/>
    </source>
</evidence>